<dbReference type="Pfam" id="PF01190">
    <property type="entry name" value="Pollen_Ole_e_1"/>
    <property type="match status" value="1"/>
</dbReference>
<dbReference type="PANTHER" id="PTHR33470">
    <property type="entry name" value="OS01G0164075 PROTEIN"/>
    <property type="match status" value="1"/>
</dbReference>
<sequence>MAQRITTLVMLIEILFLVNYVSQIATTAADNDGDVIHVAGKVMCQDCTQSREVVMAQRISTLVMLIEILFLVNYVSQIATTAADNDGDVIHVAGKVMCQDCTRNYDKWINGSEPIKGAVVSITCMDERERVRYYGSDKTDERGQFDLIVDKVLYGGKNLKPKLCTVRLVSSPDKSCDIPTDFGNGQSGVKLVQPFMVFKDLVKFVVGPFYYTTPMCETPEYENNY</sequence>
<protein>
    <recommendedName>
        <fullName evidence="4">Pollen Ole e 1 allergen and extensin family protein</fullName>
    </recommendedName>
</protein>
<proteinExistence type="predicted"/>
<accession>A0A8S9NWI8</accession>
<evidence type="ECO:0000313" key="3">
    <source>
        <dbReference type="Proteomes" id="UP000712600"/>
    </source>
</evidence>
<evidence type="ECO:0000256" key="1">
    <source>
        <dbReference type="ARBA" id="ARBA00022729"/>
    </source>
</evidence>
<dbReference type="Proteomes" id="UP000712600">
    <property type="component" value="Unassembled WGS sequence"/>
</dbReference>
<gene>
    <name evidence="2" type="ORF">F2Q69_00003133</name>
</gene>
<evidence type="ECO:0000313" key="2">
    <source>
        <dbReference type="EMBL" id="KAF3507879.1"/>
    </source>
</evidence>
<reference evidence="2" key="1">
    <citation type="submission" date="2019-12" db="EMBL/GenBank/DDBJ databases">
        <title>Genome sequencing and annotation of Brassica cretica.</title>
        <authorList>
            <person name="Studholme D.J."/>
            <person name="Sarris P."/>
        </authorList>
    </citation>
    <scope>NUCLEOTIDE SEQUENCE</scope>
    <source>
        <strain evidence="2">PFS-109/04</strain>
        <tissue evidence="2">Leaf</tissue>
    </source>
</reference>
<name>A0A8S9NWI8_BRACR</name>
<organism evidence="2 3">
    <name type="scientific">Brassica cretica</name>
    <name type="common">Mustard</name>
    <dbReference type="NCBI Taxonomy" id="69181"/>
    <lineage>
        <taxon>Eukaryota</taxon>
        <taxon>Viridiplantae</taxon>
        <taxon>Streptophyta</taxon>
        <taxon>Embryophyta</taxon>
        <taxon>Tracheophyta</taxon>
        <taxon>Spermatophyta</taxon>
        <taxon>Magnoliopsida</taxon>
        <taxon>eudicotyledons</taxon>
        <taxon>Gunneridae</taxon>
        <taxon>Pentapetalae</taxon>
        <taxon>rosids</taxon>
        <taxon>malvids</taxon>
        <taxon>Brassicales</taxon>
        <taxon>Brassicaceae</taxon>
        <taxon>Brassiceae</taxon>
        <taxon>Brassica</taxon>
    </lineage>
</organism>
<dbReference type="EMBL" id="QGKX02001521">
    <property type="protein sequence ID" value="KAF3507879.1"/>
    <property type="molecule type" value="Genomic_DNA"/>
</dbReference>
<evidence type="ECO:0008006" key="4">
    <source>
        <dbReference type="Google" id="ProtNLM"/>
    </source>
</evidence>
<keyword evidence="1" id="KW-0732">Signal</keyword>
<dbReference type="PANTHER" id="PTHR33470:SF29">
    <property type="entry name" value="POLLEN OLE E 1 ALLERGEN AND EXTENSIN FAMILY PROTEIN"/>
    <property type="match status" value="1"/>
</dbReference>
<dbReference type="AlphaFoldDB" id="A0A8S9NWI8"/>
<dbReference type="GO" id="GO:0071944">
    <property type="term" value="C:cell periphery"/>
    <property type="evidence" value="ECO:0007669"/>
    <property type="project" value="TreeGrafter"/>
</dbReference>
<comment type="caution">
    <text evidence="2">The sequence shown here is derived from an EMBL/GenBank/DDBJ whole genome shotgun (WGS) entry which is preliminary data.</text>
</comment>